<protein>
    <submittedName>
        <fullName evidence="1">Uncharacterized protein</fullName>
    </submittedName>
</protein>
<gene>
    <name evidence="1" type="ORF">CINCED_3A003511</name>
</gene>
<reference evidence="1 2" key="1">
    <citation type="submission" date="2019-08" db="EMBL/GenBank/DDBJ databases">
        <authorList>
            <person name="Alioto T."/>
            <person name="Alioto T."/>
            <person name="Gomez Garrido J."/>
        </authorList>
    </citation>
    <scope>NUCLEOTIDE SEQUENCE [LARGE SCALE GENOMIC DNA]</scope>
</reference>
<accession>A0A5E4MCA1</accession>
<evidence type="ECO:0000313" key="2">
    <source>
        <dbReference type="Proteomes" id="UP000325440"/>
    </source>
</evidence>
<keyword evidence="2" id="KW-1185">Reference proteome</keyword>
<proteinExistence type="predicted"/>
<evidence type="ECO:0000313" key="1">
    <source>
        <dbReference type="EMBL" id="VVC27532.1"/>
    </source>
</evidence>
<dbReference type="OrthoDB" id="6616771at2759"/>
<sequence length="59" mass="7206">MCEYLPYKGFKWSDLDCFDTERILKMIDDHKKCYIFEVDLKYTEELHDLHSDYPLAPEN</sequence>
<dbReference type="EMBL" id="CABPRJ010000172">
    <property type="protein sequence ID" value="VVC27532.1"/>
    <property type="molecule type" value="Genomic_DNA"/>
</dbReference>
<dbReference type="Proteomes" id="UP000325440">
    <property type="component" value="Unassembled WGS sequence"/>
</dbReference>
<name>A0A5E4MCA1_9HEMI</name>
<feature type="non-terminal residue" evidence="1">
    <location>
        <position position="59"/>
    </location>
</feature>
<organism evidence="1 2">
    <name type="scientific">Cinara cedri</name>
    <dbReference type="NCBI Taxonomy" id="506608"/>
    <lineage>
        <taxon>Eukaryota</taxon>
        <taxon>Metazoa</taxon>
        <taxon>Ecdysozoa</taxon>
        <taxon>Arthropoda</taxon>
        <taxon>Hexapoda</taxon>
        <taxon>Insecta</taxon>
        <taxon>Pterygota</taxon>
        <taxon>Neoptera</taxon>
        <taxon>Paraneoptera</taxon>
        <taxon>Hemiptera</taxon>
        <taxon>Sternorrhyncha</taxon>
        <taxon>Aphidomorpha</taxon>
        <taxon>Aphidoidea</taxon>
        <taxon>Aphididae</taxon>
        <taxon>Lachninae</taxon>
        <taxon>Cinara</taxon>
    </lineage>
</organism>
<dbReference type="AlphaFoldDB" id="A0A5E4MCA1"/>